<organism evidence="7">
    <name type="scientific">freshwater metagenome</name>
    <dbReference type="NCBI Taxonomy" id="449393"/>
    <lineage>
        <taxon>unclassified sequences</taxon>
        <taxon>metagenomes</taxon>
        <taxon>ecological metagenomes</taxon>
    </lineage>
</organism>
<dbReference type="Pfam" id="PF01546">
    <property type="entry name" value="Peptidase_M20"/>
    <property type="match status" value="1"/>
</dbReference>
<dbReference type="InterPro" id="IPR036264">
    <property type="entry name" value="Bact_exopeptidase_dim_dom"/>
</dbReference>
<evidence type="ECO:0000256" key="5">
    <source>
        <dbReference type="ARBA" id="ARBA00022833"/>
    </source>
</evidence>
<evidence type="ECO:0000256" key="3">
    <source>
        <dbReference type="ARBA" id="ARBA00022723"/>
    </source>
</evidence>
<dbReference type="Gene3D" id="3.30.70.360">
    <property type="match status" value="1"/>
</dbReference>
<feature type="domain" description="Peptidase M20 dimerisation" evidence="6">
    <location>
        <begin position="195"/>
        <end position="336"/>
    </location>
</feature>
<dbReference type="InterPro" id="IPR050072">
    <property type="entry name" value="Peptidase_M20A"/>
</dbReference>
<dbReference type="FunFam" id="1.10.150.900:FF:000002">
    <property type="entry name" value="M20/M25/M40 family peptidase"/>
    <property type="match status" value="1"/>
</dbReference>
<evidence type="ECO:0000256" key="2">
    <source>
        <dbReference type="ARBA" id="ARBA00006247"/>
    </source>
</evidence>
<evidence type="ECO:0000259" key="6">
    <source>
        <dbReference type="Pfam" id="PF07687"/>
    </source>
</evidence>
<keyword evidence="3" id="KW-0479">Metal-binding</keyword>
<evidence type="ECO:0000256" key="4">
    <source>
        <dbReference type="ARBA" id="ARBA00022801"/>
    </source>
</evidence>
<dbReference type="NCBIfam" id="NF005913">
    <property type="entry name" value="PRK07906.1"/>
    <property type="match status" value="1"/>
</dbReference>
<comment type="similarity">
    <text evidence="2">Belongs to the peptidase M20A family.</text>
</comment>
<accession>A0A6J7E036</accession>
<dbReference type="InterPro" id="IPR001261">
    <property type="entry name" value="ArgE/DapE_CS"/>
</dbReference>
<protein>
    <submittedName>
        <fullName evidence="7">Unannotated protein</fullName>
    </submittedName>
</protein>
<proteinExistence type="inferred from homology"/>
<dbReference type="GO" id="GO:0046872">
    <property type="term" value="F:metal ion binding"/>
    <property type="evidence" value="ECO:0007669"/>
    <property type="project" value="UniProtKB-KW"/>
</dbReference>
<keyword evidence="5" id="KW-0862">Zinc</keyword>
<sequence>MKDLAPVNDRVVDICQTLIRFASVNPGDGTGPGERAAAEYVATALDGIGAAPRIVEAAPGRASVIARIPGRDRSRPPLLVHGHLDVVPANAPDWTIPPFAGEVRDDYLWGRGAVDMLDMDSIIVSSLERLHASDELPARDLVVVFTADEEAGAVYGAHWLVDNLPDEFSDCTEAVGEVGGFSITVADQRLYLIETAEKGIAWMRLVADGTAGHGSLKNTDNSVVHLAQAVAAIGSHQWPVYLSSAVNALLSESAEILGMDFNPAGSSAREEAEAIVHALGDIGKMISPTLRNSSNPTMLDAGYKLNVIPGQAIAHVDGRFLPGQRDEFFATIDSLLGPHVRRESYHDDIALETTFDGDLVTAMTQALTTHDPGARVVPYMLSGGTDGKAFSTLGIRCFGFSPLKLPPDLDFAALFHGVDERVPIDSLKFGVEVFSDFLRQC</sequence>
<dbReference type="Gene3D" id="1.10.150.900">
    <property type="match status" value="1"/>
</dbReference>
<evidence type="ECO:0000313" key="7">
    <source>
        <dbReference type="EMBL" id="CAB4875338.1"/>
    </source>
</evidence>
<dbReference type="EMBL" id="CAFBLM010000047">
    <property type="protein sequence ID" value="CAB4875338.1"/>
    <property type="molecule type" value="Genomic_DNA"/>
</dbReference>
<evidence type="ECO:0000256" key="1">
    <source>
        <dbReference type="ARBA" id="ARBA00001947"/>
    </source>
</evidence>
<gene>
    <name evidence="7" type="ORF">UFOPK3401_01045</name>
</gene>
<dbReference type="Pfam" id="PF07687">
    <property type="entry name" value="M20_dimer"/>
    <property type="match status" value="1"/>
</dbReference>
<dbReference type="PROSITE" id="PS00758">
    <property type="entry name" value="ARGE_DAPE_CPG2_1"/>
    <property type="match status" value="1"/>
</dbReference>
<reference evidence="7" key="1">
    <citation type="submission" date="2020-05" db="EMBL/GenBank/DDBJ databases">
        <authorList>
            <person name="Chiriac C."/>
            <person name="Salcher M."/>
            <person name="Ghai R."/>
            <person name="Kavagutti S V."/>
        </authorList>
    </citation>
    <scope>NUCLEOTIDE SEQUENCE</scope>
</reference>
<comment type="cofactor">
    <cofactor evidence="1">
        <name>Zn(2+)</name>
        <dbReference type="ChEBI" id="CHEBI:29105"/>
    </cofactor>
</comment>
<dbReference type="PANTHER" id="PTHR43808:SF8">
    <property type="entry name" value="PEPTIDASE M20 DIMERISATION DOMAIN-CONTAINING PROTEIN"/>
    <property type="match status" value="1"/>
</dbReference>
<dbReference type="GO" id="GO:0016787">
    <property type="term" value="F:hydrolase activity"/>
    <property type="evidence" value="ECO:0007669"/>
    <property type="project" value="UniProtKB-KW"/>
</dbReference>
<dbReference type="SUPFAM" id="SSF53187">
    <property type="entry name" value="Zn-dependent exopeptidases"/>
    <property type="match status" value="1"/>
</dbReference>
<dbReference type="Gene3D" id="3.40.630.10">
    <property type="entry name" value="Zn peptidases"/>
    <property type="match status" value="1"/>
</dbReference>
<keyword evidence="4" id="KW-0378">Hydrolase</keyword>
<dbReference type="AlphaFoldDB" id="A0A6J7E036"/>
<dbReference type="PANTHER" id="PTHR43808">
    <property type="entry name" value="ACETYLORNITHINE DEACETYLASE"/>
    <property type="match status" value="1"/>
</dbReference>
<dbReference type="InterPro" id="IPR002933">
    <property type="entry name" value="Peptidase_M20"/>
</dbReference>
<dbReference type="SUPFAM" id="SSF55031">
    <property type="entry name" value="Bacterial exopeptidase dimerisation domain"/>
    <property type="match status" value="1"/>
</dbReference>
<dbReference type="InterPro" id="IPR011650">
    <property type="entry name" value="Peptidase_M20_dimer"/>
</dbReference>
<name>A0A6J7E036_9ZZZZ</name>